<protein>
    <submittedName>
        <fullName evidence="2">Uncharacterized protein</fullName>
    </submittedName>
</protein>
<evidence type="ECO:0000313" key="3">
    <source>
        <dbReference type="Proteomes" id="UP001362999"/>
    </source>
</evidence>
<accession>A0AAW0BHZ1</accession>
<proteinExistence type="predicted"/>
<gene>
    <name evidence="2" type="ORF">R3P38DRAFT_2778502</name>
</gene>
<dbReference type="Proteomes" id="UP001362999">
    <property type="component" value="Unassembled WGS sequence"/>
</dbReference>
<dbReference type="EMBL" id="JAWWNJ010000033">
    <property type="protein sequence ID" value="KAK7025700.1"/>
    <property type="molecule type" value="Genomic_DNA"/>
</dbReference>
<evidence type="ECO:0000256" key="1">
    <source>
        <dbReference type="SAM" id="MobiDB-lite"/>
    </source>
</evidence>
<comment type="caution">
    <text evidence="2">The sequence shown here is derived from an EMBL/GenBank/DDBJ whole genome shotgun (WGS) entry which is preliminary data.</text>
</comment>
<feature type="region of interest" description="Disordered" evidence="1">
    <location>
        <begin position="15"/>
        <end position="71"/>
    </location>
</feature>
<keyword evidence="3" id="KW-1185">Reference proteome</keyword>
<feature type="compositionally biased region" description="Acidic residues" evidence="1">
    <location>
        <begin position="20"/>
        <end position="46"/>
    </location>
</feature>
<dbReference type="AlphaFoldDB" id="A0AAW0BHZ1"/>
<organism evidence="2 3">
    <name type="scientific">Favolaschia claudopus</name>
    <dbReference type="NCBI Taxonomy" id="2862362"/>
    <lineage>
        <taxon>Eukaryota</taxon>
        <taxon>Fungi</taxon>
        <taxon>Dikarya</taxon>
        <taxon>Basidiomycota</taxon>
        <taxon>Agaricomycotina</taxon>
        <taxon>Agaricomycetes</taxon>
        <taxon>Agaricomycetidae</taxon>
        <taxon>Agaricales</taxon>
        <taxon>Marasmiineae</taxon>
        <taxon>Mycenaceae</taxon>
        <taxon>Favolaschia</taxon>
    </lineage>
</organism>
<evidence type="ECO:0000313" key="2">
    <source>
        <dbReference type="EMBL" id="KAK7025700.1"/>
    </source>
</evidence>
<sequence>MPFDCIVFLSSKSCNSDLAESSESDLGDQPEDFDEDEDSWSEEDAMEIERVGSADDDDEADEREGSYSPEAHWDLKPQWIVPNGLTAECSSLPYQRNHNIGDCAVRSG</sequence>
<reference evidence="2 3" key="1">
    <citation type="journal article" date="2024" name="J Genomics">
        <title>Draft genome sequencing and assembly of Favolaschia claudopus CIRM-BRFM 2984 isolated from oak limbs.</title>
        <authorList>
            <person name="Navarro D."/>
            <person name="Drula E."/>
            <person name="Chaduli D."/>
            <person name="Cazenave R."/>
            <person name="Ahrendt S."/>
            <person name="Wang J."/>
            <person name="Lipzen A."/>
            <person name="Daum C."/>
            <person name="Barry K."/>
            <person name="Grigoriev I.V."/>
            <person name="Favel A."/>
            <person name="Rosso M.N."/>
            <person name="Martin F."/>
        </authorList>
    </citation>
    <scope>NUCLEOTIDE SEQUENCE [LARGE SCALE GENOMIC DNA]</scope>
    <source>
        <strain evidence="2 3">CIRM-BRFM 2984</strain>
    </source>
</reference>
<name>A0AAW0BHZ1_9AGAR</name>